<evidence type="ECO:0000256" key="1">
    <source>
        <dbReference type="SAM" id="Phobius"/>
    </source>
</evidence>
<sequence>MKKCPACYAELSYSDLLQINRSTVCKACSKKLVPTTKSRRMQGLLLIGSVGAAYLIGEVVNADSGASLVLLAVALVAAYLASPAVVSLQESE</sequence>
<dbReference type="EMBL" id="JBHSGK010000001">
    <property type="protein sequence ID" value="MFC4735113.1"/>
    <property type="molecule type" value="Genomic_DNA"/>
</dbReference>
<comment type="caution">
    <text evidence="2">The sequence shown here is derived from an EMBL/GenBank/DDBJ whole genome shotgun (WGS) entry which is preliminary data.</text>
</comment>
<proteinExistence type="predicted"/>
<keyword evidence="1" id="KW-0812">Transmembrane</keyword>
<feature type="transmembrane region" description="Helical" evidence="1">
    <location>
        <begin position="44"/>
        <end position="62"/>
    </location>
</feature>
<dbReference type="RefSeq" id="WP_377907736.1">
    <property type="nucleotide sequence ID" value="NZ_JBHSGK010000001.1"/>
</dbReference>
<keyword evidence="3" id="KW-1185">Reference proteome</keyword>
<keyword evidence="1" id="KW-1133">Transmembrane helix</keyword>
<gene>
    <name evidence="2" type="ORF">ACFO4L_00825</name>
</gene>
<evidence type="ECO:0000313" key="3">
    <source>
        <dbReference type="Proteomes" id="UP001595896"/>
    </source>
</evidence>
<organism evidence="2 3">
    <name type="scientific">Bacillus daqingensis</name>
    <dbReference type="NCBI Taxonomy" id="872396"/>
    <lineage>
        <taxon>Bacteria</taxon>
        <taxon>Bacillati</taxon>
        <taxon>Bacillota</taxon>
        <taxon>Bacilli</taxon>
        <taxon>Bacillales</taxon>
        <taxon>Bacillaceae</taxon>
        <taxon>Bacillus</taxon>
    </lineage>
</organism>
<keyword evidence="1" id="KW-0472">Membrane</keyword>
<reference evidence="3" key="1">
    <citation type="journal article" date="2019" name="Int. J. Syst. Evol. Microbiol.">
        <title>The Global Catalogue of Microorganisms (GCM) 10K type strain sequencing project: providing services to taxonomists for standard genome sequencing and annotation.</title>
        <authorList>
            <consortium name="The Broad Institute Genomics Platform"/>
            <consortium name="The Broad Institute Genome Sequencing Center for Infectious Disease"/>
            <person name="Wu L."/>
            <person name="Ma J."/>
        </authorList>
    </citation>
    <scope>NUCLEOTIDE SEQUENCE [LARGE SCALE GENOMIC DNA]</scope>
    <source>
        <strain evidence="3">JCM 12165</strain>
    </source>
</reference>
<protein>
    <recommendedName>
        <fullName evidence="4">Cxxc_20_cxxc protein</fullName>
    </recommendedName>
</protein>
<feature type="transmembrane region" description="Helical" evidence="1">
    <location>
        <begin position="68"/>
        <end position="88"/>
    </location>
</feature>
<name>A0ABV9NP05_9BACI</name>
<dbReference type="Proteomes" id="UP001595896">
    <property type="component" value="Unassembled WGS sequence"/>
</dbReference>
<accession>A0ABV9NP05</accession>
<evidence type="ECO:0008006" key="4">
    <source>
        <dbReference type="Google" id="ProtNLM"/>
    </source>
</evidence>
<evidence type="ECO:0000313" key="2">
    <source>
        <dbReference type="EMBL" id="MFC4735113.1"/>
    </source>
</evidence>